<dbReference type="PANTHER" id="PTHR11067:SF9">
    <property type="entry name" value="INOSINE TRIPHOSPHATE PYROPHOSPHATASE"/>
    <property type="match status" value="1"/>
</dbReference>
<name>A0AAD6BSI0_9EURO</name>
<evidence type="ECO:0000256" key="1">
    <source>
        <dbReference type="ARBA" id="ARBA00008023"/>
    </source>
</evidence>
<dbReference type="PANTHER" id="PTHR11067">
    <property type="entry name" value="INOSINE TRIPHOSPHATE PYROPHOSPHATASE/HAM1 PROTEIN"/>
    <property type="match status" value="1"/>
</dbReference>
<evidence type="ECO:0000313" key="3">
    <source>
        <dbReference type="EMBL" id="KAJ5432095.1"/>
    </source>
</evidence>
<dbReference type="Pfam" id="PF01725">
    <property type="entry name" value="Ham1p_like"/>
    <property type="match status" value="1"/>
</dbReference>
<dbReference type="GO" id="GO:0047429">
    <property type="term" value="F:nucleoside triphosphate diphosphatase activity"/>
    <property type="evidence" value="ECO:0007669"/>
    <property type="project" value="InterPro"/>
</dbReference>
<sequence>GTVEEIAKEKARRVAKVFEDRTAEAIYTFAFYRGPGAKPILFQGRTKGAIVRPRDLINFSISIIILCDPIFEYNRKATFAKIKQEEKEV</sequence>
<dbReference type="Gene3D" id="3.90.950.10">
    <property type="match status" value="1"/>
</dbReference>
<dbReference type="GO" id="GO:0005737">
    <property type="term" value="C:cytoplasm"/>
    <property type="evidence" value="ECO:0007669"/>
    <property type="project" value="TreeGrafter"/>
</dbReference>
<dbReference type="EMBL" id="JAPVEA010000009">
    <property type="protein sequence ID" value="KAJ5432095.1"/>
    <property type="molecule type" value="Genomic_DNA"/>
</dbReference>
<dbReference type="GO" id="GO:0009143">
    <property type="term" value="P:nucleoside triphosphate catabolic process"/>
    <property type="evidence" value="ECO:0007669"/>
    <property type="project" value="InterPro"/>
</dbReference>
<dbReference type="AlphaFoldDB" id="A0AAD6BSI0"/>
<comment type="similarity">
    <text evidence="1">Belongs to the HAM1 NTPase family.</text>
</comment>
<dbReference type="GeneID" id="81604876"/>
<proteinExistence type="inferred from homology"/>
<organism evidence="3 4">
    <name type="scientific">Penicillium daleae</name>
    <dbReference type="NCBI Taxonomy" id="63821"/>
    <lineage>
        <taxon>Eukaryota</taxon>
        <taxon>Fungi</taxon>
        <taxon>Dikarya</taxon>
        <taxon>Ascomycota</taxon>
        <taxon>Pezizomycotina</taxon>
        <taxon>Eurotiomycetes</taxon>
        <taxon>Eurotiomycetidae</taxon>
        <taxon>Eurotiales</taxon>
        <taxon>Aspergillaceae</taxon>
        <taxon>Penicillium</taxon>
    </lineage>
</organism>
<dbReference type="InterPro" id="IPR002637">
    <property type="entry name" value="RdgB/HAM1"/>
</dbReference>
<dbReference type="Proteomes" id="UP001213681">
    <property type="component" value="Unassembled WGS sequence"/>
</dbReference>
<evidence type="ECO:0000256" key="2">
    <source>
        <dbReference type="ARBA" id="ARBA00022801"/>
    </source>
</evidence>
<protein>
    <submittedName>
        <fullName evidence="3">Uncharacterized protein</fullName>
    </submittedName>
</protein>
<keyword evidence="2" id="KW-0378">Hydrolase</keyword>
<gene>
    <name evidence="3" type="ORF">N7458_011251</name>
</gene>
<comment type="caution">
    <text evidence="3">The sequence shown here is derived from an EMBL/GenBank/DDBJ whole genome shotgun (WGS) entry which is preliminary data.</text>
</comment>
<reference evidence="3" key="1">
    <citation type="submission" date="2022-12" db="EMBL/GenBank/DDBJ databases">
        <authorList>
            <person name="Petersen C."/>
        </authorList>
    </citation>
    <scope>NUCLEOTIDE SEQUENCE</scope>
    <source>
        <strain evidence="3">IBT 16125</strain>
    </source>
</reference>
<keyword evidence="4" id="KW-1185">Reference proteome</keyword>
<accession>A0AAD6BSI0</accession>
<dbReference type="SUPFAM" id="SSF52972">
    <property type="entry name" value="ITPase-like"/>
    <property type="match status" value="1"/>
</dbReference>
<reference evidence="3" key="2">
    <citation type="journal article" date="2023" name="IMA Fungus">
        <title>Comparative genomic study of the Penicillium genus elucidates a diverse pangenome and 15 lateral gene transfer events.</title>
        <authorList>
            <person name="Petersen C."/>
            <person name="Sorensen T."/>
            <person name="Nielsen M.R."/>
            <person name="Sondergaard T.E."/>
            <person name="Sorensen J.L."/>
            <person name="Fitzpatrick D.A."/>
            <person name="Frisvad J.C."/>
            <person name="Nielsen K.L."/>
        </authorList>
    </citation>
    <scope>NUCLEOTIDE SEQUENCE</scope>
    <source>
        <strain evidence="3">IBT 16125</strain>
    </source>
</reference>
<evidence type="ECO:0000313" key="4">
    <source>
        <dbReference type="Proteomes" id="UP001213681"/>
    </source>
</evidence>
<feature type="non-terminal residue" evidence="3">
    <location>
        <position position="89"/>
    </location>
</feature>
<dbReference type="RefSeq" id="XP_056759387.1">
    <property type="nucleotide sequence ID" value="XM_056914633.1"/>
</dbReference>
<dbReference type="InterPro" id="IPR029001">
    <property type="entry name" value="ITPase-like_fam"/>
</dbReference>